<reference evidence="6" key="1">
    <citation type="journal article" date="2016" name="Nature">
        <title>The genome of the seagrass Zostera marina reveals angiosperm adaptation to the sea.</title>
        <authorList>
            <person name="Olsen J.L."/>
            <person name="Rouze P."/>
            <person name="Verhelst B."/>
            <person name="Lin Y.-C."/>
            <person name="Bayer T."/>
            <person name="Collen J."/>
            <person name="Dattolo E."/>
            <person name="De Paoli E."/>
            <person name="Dittami S."/>
            <person name="Maumus F."/>
            <person name="Michel G."/>
            <person name="Kersting A."/>
            <person name="Lauritano C."/>
            <person name="Lohaus R."/>
            <person name="Toepel M."/>
            <person name="Tonon T."/>
            <person name="Vanneste K."/>
            <person name="Amirebrahimi M."/>
            <person name="Brakel J."/>
            <person name="Bostroem C."/>
            <person name="Chovatia M."/>
            <person name="Grimwood J."/>
            <person name="Jenkins J.W."/>
            <person name="Jueterbock A."/>
            <person name="Mraz A."/>
            <person name="Stam W.T."/>
            <person name="Tice H."/>
            <person name="Bornberg-Bauer E."/>
            <person name="Green P.J."/>
            <person name="Pearson G.A."/>
            <person name="Procaccini G."/>
            <person name="Duarte C.M."/>
            <person name="Schmutz J."/>
            <person name="Reusch T.B.H."/>
            <person name="Van de Peer Y."/>
        </authorList>
    </citation>
    <scope>NUCLEOTIDE SEQUENCE [LARGE SCALE GENOMIC DNA]</scope>
    <source>
        <strain evidence="6">cv. Finnish</strain>
    </source>
</reference>
<keyword evidence="1 2" id="KW-0344">Guanine-nucleotide releasing factor</keyword>
<feature type="non-terminal residue" evidence="5">
    <location>
        <position position="61"/>
    </location>
</feature>
<name>A0A0K9Q3I6_ZOSMR</name>
<feature type="compositionally biased region" description="Basic and acidic residues" evidence="3">
    <location>
        <begin position="15"/>
        <end position="26"/>
    </location>
</feature>
<dbReference type="AlphaFoldDB" id="A0A0K9Q3I6"/>
<accession>A0A0K9Q3I6</accession>
<dbReference type="Pfam" id="PF03759">
    <property type="entry name" value="PRONE"/>
    <property type="match status" value="1"/>
</dbReference>
<keyword evidence="6" id="KW-1185">Reference proteome</keyword>
<dbReference type="GO" id="GO:0005085">
    <property type="term" value="F:guanyl-nucleotide exchange factor activity"/>
    <property type="evidence" value="ECO:0007669"/>
    <property type="project" value="UniProtKB-UniRule"/>
</dbReference>
<dbReference type="InterPro" id="IPR005512">
    <property type="entry name" value="PRONE_dom"/>
</dbReference>
<protein>
    <recommendedName>
        <fullName evidence="4">PRONE domain-containing protein</fullName>
    </recommendedName>
</protein>
<evidence type="ECO:0000256" key="1">
    <source>
        <dbReference type="ARBA" id="ARBA00022658"/>
    </source>
</evidence>
<feature type="domain" description="PRONE" evidence="4">
    <location>
        <begin position="1"/>
        <end position="61"/>
    </location>
</feature>
<evidence type="ECO:0000313" key="5">
    <source>
        <dbReference type="EMBL" id="KMZ75025.1"/>
    </source>
</evidence>
<comment type="caution">
    <text evidence="5">The sequence shown here is derived from an EMBL/GenBank/DDBJ whole genome shotgun (WGS) entry which is preliminary data.</text>
</comment>
<dbReference type="InterPro" id="IPR038937">
    <property type="entry name" value="RopGEF"/>
</dbReference>
<dbReference type="PANTHER" id="PTHR33101">
    <property type="entry name" value="ROP GUANINE NUCLEOTIDE EXCHANGE FACTOR 1"/>
    <property type="match status" value="1"/>
</dbReference>
<evidence type="ECO:0000256" key="3">
    <source>
        <dbReference type="SAM" id="MobiDB-lite"/>
    </source>
</evidence>
<dbReference type="PROSITE" id="PS51334">
    <property type="entry name" value="PRONE"/>
    <property type="match status" value="1"/>
</dbReference>
<dbReference type="EMBL" id="LFYR01000216">
    <property type="protein sequence ID" value="KMZ75025.1"/>
    <property type="molecule type" value="Genomic_DNA"/>
</dbReference>
<gene>
    <name evidence="5" type="ORF">ZOSMA_11G00470</name>
</gene>
<sequence>MPSPILQPAASVFSEQRKLEPMPDDRKTRWKKEIDWLLSVTDNIVEMVPKIQQTSNGIQLE</sequence>
<dbReference type="OrthoDB" id="1053009at2759"/>
<evidence type="ECO:0000259" key="4">
    <source>
        <dbReference type="PROSITE" id="PS51334"/>
    </source>
</evidence>
<feature type="region of interest" description="Disordered" evidence="3">
    <location>
        <begin position="1"/>
        <end position="26"/>
    </location>
</feature>
<evidence type="ECO:0000256" key="2">
    <source>
        <dbReference type="PROSITE-ProRule" id="PRU00663"/>
    </source>
</evidence>
<evidence type="ECO:0000313" key="6">
    <source>
        <dbReference type="Proteomes" id="UP000036987"/>
    </source>
</evidence>
<dbReference type="Proteomes" id="UP000036987">
    <property type="component" value="Unassembled WGS sequence"/>
</dbReference>
<proteinExistence type="predicted"/>
<dbReference type="PANTHER" id="PTHR33101:SF10">
    <property type="entry name" value="ROP GUANINE NUCLEOTIDE EXCHANGE FACTOR 12"/>
    <property type="match status" value="1"/>
</dbReference>
<dbReference type="Gene3D" id="1.20.58.2010">
    <property type="entry name" value="PRONE domain, subdomain 1"/>
    <property type="match status" value="1"/>
</dbReference>
<organism evidence="5 6">
    <name type="scientific">Zostera marina</name>
    <name type="common">Eelgrass</name>
    <dbReference type="NCBI Taxonomy" id="29655"/>
    <lineage>
        <taxon>Eukaryota</taxon>
        <taxon>Viridiplantae</taxon>
        <taxon>Streptophyta</taxon>
        <taxon>Embryophyta</taxon>
        <taxon>Tracheophyta</taxon>
        <taxon>Spermatophyta</taxon>
        <taxon>Magnoliopsida</taxon>
        <taxon>Liliopsida</taxon>
        <taxon>Zosteraceae</taxon>
        <taxon>Zostera</taxon>
    </lineage>
</organism>